<dbReference type="Proteomes" id="UP000187209">
    <property type="component" value="Unassembled WGS sequence"/>
</dbReference>
<keyword evidence="3" id="KW-0175">Coiled coil</keyword>
<dbReference type="InterPro" id="IPR032675">
    <property type="entry name" value="LRR_dom_sf"/>
</dbReference>
<sequence length="742" mass="86484">MSFQTSNSGKVLYTRTKNIKLSEILTQKHMTNGDELSANFSDILEIDNVPGCFHKITKLNLSHNKLTGLGLISQFKFLTHLNISHNLICEFKGLLDIPNKENLVVLCVEGNPFSRHPDVIPLSLIILPRLVEIDGIKITDHTRQDINDGIVLSGKLIEYLCKNERILESLDRDVKKLKIEYELLQFCKDRLNDDDGPYWEDVNFRHSRALKKMQKLPKLPSFNYHSKIRPFMILDFIDIVSISLHNFTSSSEESLETVQRLYKWVFCEILLNLHTCGQHNLQLFLQENANKSDISQCFQEEIEYFQRLALRIQDIAPYSDIFPNSQTDMDNRIKAFVLSIEKKKSNWDIFPIFSCNNDYLKALLSVLQSQINQIEELEMEKEELLSFDSSCLGIPSFSNKYSTACFSGSPDSWQDLRASSRTTVKPTCSPNNFSLSPNKPNENYKVKNKSKSMTCEEIQESETDNKGALIVLQKIEEDLKKTLEQEFERQKETIEAEKMKLLYEKNETDKRLRILEEKNRETQNKLQEETQKASEKLNRIQEKCKKLFSSAFYLLGKLPVKSFIKPAFDEIVKASEFIKRSSAKAKIIANLHPKRLLSTSFFALRYNQVLNKTKSIKAHDFYNGRLKLDSFFVWKKRASQYKQKRIQQEKEKQAKKNAKRNENLAIKRDFENLLKRLMTSEKNIKKLWKLLKKKKNCIKRECLCGGFKCESCVKEKTKFIKKELQFLKEKIAESKTKKVTKL</sequence>
<dbReference type="GO" id="GO:0005737">
    <property type="term" value="C:cytoplasm"/>
    <property type="evidence" value="ECO:0007669"/>
    <property type="project" value="TreeGrafter"/>
</dbReference>
<evidence type="ECO:0000256" key="2">
    <source>
        <dbReference type="ARBA" id="ARBA00022737"/>
    </source>
</evidence>
<dbReference type="Gene3D" id="3.80.10.10">
    <property type="entry name" value="Ribonuclease Inhibitor"/>
    <property type="match status" value="1"/>
</dbReference>
<keyword evidence="5" id="KW-1185">Reference proteome</keyword>
<dbReference type="PANTHER" id="PTHR15454">
    <property type="entry name" value="NISCHARIN RELATED"/>
    <property type="match status" value="1"/>
</dbReference>
<accession>A0A1R2B1J8</accession>
<feature type="coiled-coil region" evidence="3">
    <location>
        <begin position="360"/>
        <end position="387"/>
    </location>
</feature>
<evidence type="ECO:0000313" key="5">
    <source>
        <dbReference type="Proteomes" id="UP000187209"/>
    </source>
</evidence>
<protein>
    <submittedName>
        <fullName evidence="4">Uncharacterized protein</fullName>
    </submittedName>
</protein>
<keyword evidence="1" id="KW-0433">Leucine-rich repeat</keyword>
<dbReference type="EMBL" id="MPUH01001083">
    <property type="protein sequence ID" value="OMJ70490.1"/>
    <property type="molecule type" value="Genomic_DNA"/>
</dbReference>
<comment type="caution">
    <text evidence="4">The sequence shown here is derived from an EMBL/GenBank/DDBJ whole genome shotgun (WGS) entry which is preliminary data.</text>
</comment>
<dbReference type="PANTHER" id="PTHR15454:SF56">
    <property type="entry name" value="PROTEIN PHOSPHATASE 1 REGULATORY SUBUNIT 7-RELATED"/>
    <property type="match status" value="1"/>
</dbReference>
<name>A0A1R2B1J8_9CILI</name>
<dbReference type="OrthoDB" id="10251250at2759"/>
<organism evidence="4 5">
    <name type="scientific">Stentor coeruleus</name>
    <dbReference type="NCBI Taxonomy" id="5963"/>
    <lineage>
        <taxon>Eukaryota</taxon>
        <taxon>Sar</taxon>
        <taxon>Alveolata</taxon>
        <taxon>Ciliophora</taxon>
        <taxon>Postciliodesmatophora</taxon>
        <taxon>Heterotrichea</taxon>
        <taxon>Heterotrichida</taxon>
        <taxon>Stentoridae</taxon>
        <taxon>Stentor</taxon>
    </lineage>
</organism>
<feature type="coiled-coil region" evidence="3">
    <location>
        <begin position="480"/>
        <end position="543"/>
    </location>
</feature>
<evidence type="ECO:0000256" key="1">
    <source>
        <dbReference type="ARBA" id="ARBA00022614"/>
    </source>
</evidence>
<evidence type="ECO:0000313" key="4">
    <source>
        <dbReference type="EMBL" id="OMJ70490.1"/>
    </source>
</evidence>
<gene>
    <name evidence="4" type="ORF">SteCoe_31535</name>
</gene>
<keyword evidence="2" id="KW-0677">Repeat</keyword>
<dbReference type="SUPFAM" id="SSF52058">
    <property type="entry name" value="L domain-like"/>
    <property type="match status" value="1"/>
</dbReference>
<proteinExistence type="predicted"/>
<dbReference type="AlphaFoldDB" id="A0A1R2B1J8"/>
<evidence type="ECO:0000256" key="3">
    <source>
        <dbReference type="SAM" id="Coils"/>
    </source>
</evidence>
<reference evidence="4 5" key="1">
    <citation type="submission" date="2016-11" db="EMBL/GenBank/DDBJ databases">
        <title>The macronuclear genome of Stentor coeruleus: a giant cell with tiny introns.</title>
        <authorList>
            <person name="Slabodnick M."/>
            <person name="Ruby J.G."/>
            <person name="Reiff S.B."/>
            <person name="Swart E.C."/>
            <person name="Gosai S."/>
            <person name="Prabakaran S."/>
            <person name="Witkowska E."/>
            <person name="Larue G.E."/>
            <person name="Fisher S."/>
            <person name="Freeman R.M."/>
            <person name="Gunawardena J."/>
            <person name="Chu W."/>
            <person name="Stover N.A."/>
            <person name="Gregory B.D."/>
            <person name="Nowacki M."/>
            <person name="Derisi J."/>
            <person name="Roy S.W."/>
            <person name="Marshall W.F."/>
            <person name="Sood P."/>
        </authorList>
    </citation>
    <scope>NUCLEOTIDE SEQUENCE [LARGE SCALE GENOMIC DNA]</scope>
    <source>
        <strain evidence="4">WM001</strain>
    </source>
</reference>